<feature type="domain" description="CAAX prenyl protease 2/Lysostaphin resistance protein A-like" evidence="2">
    <location>
        <begin position="123"/>
        <end position="214"/>
    </location>
</feature>
<feature type="transmembrane region" description="Helical" evidence="1">
    <location>
        <begin position="157"/>
        <end position="177"/>
    </location>
</feature>
<gene>
    <name evidence="3" type="ORF">OWR29_15640</name>
</gene>
<evidence type="ECO:0000313" key="3">
    <source>
        <dbReference type="EMBL" id="MCY1139431.1"/>
    </source>
</evidence>
<keyword evidence="1" id="KW-0472">Membrane</keyword>
<proteinExistence type="predicted"/>
<accession>A0ABT4AYW1</accession>
<protein>
    <submittedName>
        <fullName evidence="3">Type II CAAX endopeptidase family protein</fullName>
    </submittedName>
</protein>
<dbReference type="EMBL" id="JAPNTZ010000005">
    <property type="protein sequence ID" value="MCY1139431.1"/>
    <property type="molecule type" value="Genomic_DNA"/>
</dbReference>
<feature type="transmembrane region" description="Helical" evidence="1">
    <location>
        <begin position="44"/>
        <end position="64"/>
    </location>
</feature>
<evidence type="ECO:0000256" key="1">
    <source>
        <dbReference type="SAM" id="Phobius"/>
    </source>
</evidence>
<comment type="caution">
    <text evidence="3">The sequence shown here is derived from an EMBL/GenBank/DDBJ whole genome shotgun (WGS) entry which is preliminary data.</text>
</comment>
<organism evidence="3 4">
    <name type="scientific">Paractinoplanes pyxinae</name>
    <dbReference type="NCBI Taxonomy" id="2997416"/>
    <lineage>
        <taxon>Bacteria</taxon>
        <taxon>Bacillati</taxon>
        <taxon>Actinomycetota</taxon>
        <taxon>Actinomycetes</taxon>
        <taxon>Micromonosporales</taxon>
        <taxon>Micromonosporaceae</taxon>
        <taxon>Paractinoplanes</taxon>
    </lineage>
</organism>
<reference evidence="3" key="1">
    <citation type="submission" date="2022-11" db="EMBL/GenBank/DDBJ databases">
        <authorList>
            <person name="Somphong A."/>
            <person name="Phongsopitanun W."/>
        </authorList>
    </citation>
    <scope>NUCLEOTIDE SEQUENCE</scope>
    <source>
        <strain evidence="3">Pm04-4</strain>
    </source>
</reference>
<evidence type="ECO:0000313" key="4">
    <source>
        <dbReference type="Proteomes" id="UP001151002"/>
    </source>
</evidence>
<dbReference type="InterPro" id="IPR003675">
    <property type="entry name" value="Rce1/LyrA-like_dom"/>
</dbReference>
<keyword evidence="1" id="KW-1133">Transmembrane helix</keyword>
<keyword evidence="4" id="KW-1185">Reference proteome</keyword>
<dbReference type="RefSeq" id="WP_267563550.1">
    <property type="nucleotide sequence ID" value="NZ_JAPNTZ010000005.1"/>
</dbReference>
<evidence type="ECO:0000259" key="2">
    <source>
        <dbReference type="Pfam" id="PF02517"/>
    </source>
</evidence>
<sequence length="271" mass="29617">MGRPHVAVRIGIVFGAATAIWLFLHWARDAVFGASDYDRGAHVFSAVTATVLAVPLVVLAWRYLNRVPWTRLRRASPRTVGRLLTAGSVGYLIPAAAALTIFLIAGWLTIDLDGSIGDLVLSVLTLVVLVFLYEALPEEFIFRGYIFRNLAAVLPTWAVVFVQALLFALFGVLVGAAGSVERIVIFFGFAVVQGWLRAVTDTLWVPIGFHLAFQSCEQIAGPNWNRFVVDDLALLQDLVLGLIPLALGVLVVQSLGRWARRPAVRNEVSLT</sequence>
<feature type="transmembrane region" description="Helical" evidence="1">
    <location>
        <begin position="116"/>
        <end position="136"/>
    </location>
</feature>
<dbReference type="Pfam" id="PF02517">
    <property type="entry name" value="Rce1-like"/>
    <property type="match status" value="1"/>
</dbReference>
<name>A0ABT4AYW1_9ACTN</name>
<feature type="transmembrane region" description="Helical" evidence="1">
    <location>
        <begin position="7"/>
        <end position="24"/>
    </location>
</feature>
<dbReference type="PANTHER" id="PTHR39430">
    <property type="entry name" value="MEMBRANE-ASSOCIATED PROTEASE-RELATED"/>
    <property type="match status" value="1"/>
</dbReference>
<keyword evidence="1" id="KW-0812">Transmembrane</keyword>
<dbReference type="Proteomes" id="UP001151002">
    <property type="component" value="Unassembled WGS sequence"/>
</dbReference>
<feature type="transmembrane region" description="Helical" evidence="1">
    <location>
        <begin position="84"/>
        <end position="110"/>
    </location>
</feature>
<feature type="transmembrane region" description="Helical" evidence="1">
    <location>
        <begin position="232"/>
        <end position="252"/>
    </location>
</feature>
<dbReference type="PANTHER" id="PTHR39430:SF1">
    <property type="entry name" value="PROTEASE"/>
    <property type="match status" value="1"/>
</dbReference>